<comment type="caution">
    <text evidence="2">The sequence shown here is derived from an EMBL/GenBank/DDBJ whole genome shotgun (WGS) entry which is preliminary data.</text>
</comment>
<gene>
    <name evidence="2" type="ORF">MEUPH1_LOCUS21143</name>
</gene>
<dbReference type="Proteomes" id="UP001160148">
    <property type="component" value="Unassembled WGS sequence"/>
</dbReference>
<name>A0AAV0XEM9_9HEMI</name>
<sequence length="97" mass="10241">MTAATAGKPPGMVAGKLIGGGGEKGKRGGGVRVRRGGPAGRRTVRTRVRRRTTVNDVRASRPICSRRSDVCARHLDETNATPPVPTPTAATTNRRLK</sequence>
<organism evidence="2 3">
    <name type="scientific">Macrosiphum euphorbiae</name>
    <name type="common">potato aphid</name>
    <dbReference type="NCBI Taxonomy" id="13131"/>
    <lineage>
        <taxon>Eukaryota</taxon>
        <taxon>Metazoa</taxon>
        <taxon>Ecdysozoa</taxon>
        <taxon>Arthropoda</taxon>
        <taxon>Hexapoda</taxon>
        <taxon>Insecta</taxon>
        <taxon>Pterygota</taxon>
        <taxon>Neoptera</taxon>
        <taxon>Paraneoptera</taxon>
        <taxon>Hemiptera</taxon>
        <taxon>Sternorrhyncha</taxon>
        <taxon>Aphidomorpha</taxon>
        <taxon>Aphidoidea</taxon>
        <taxon>Aphididae</taxon>
        <taxon>Macrosiphini</taxon>
        <taxon>Macrosiphum</taxon>
    </lineage>
</organism>
<evidence type="ECO:0000313" key="2">
    <source>
        <dbReference type="EMBL" id="CAI6366571.1"/>
    </source>
</evidence>
<keyword evidence="3" id="KW-1185">Reference proteome</keyword>
<dbReference type="EMBL" id="CARXXK010000004">
    <property type="protein sequence ID" value="CAI6366571.1"/>
    <property type="molecule type" value="Genomic_DNA"/>
</dbReference>
<dbReference type="AlphaFoldDB" id="A0AAV0XEM9"/>
<evidence type="ECO:0000313" key="3">
    <source>
        <dbReference type="Proteomes" id="UP001160148"/>
    </source>
</evidence>
<feature type="region of interest" description="Disordered" evidence="1">
    <location>
        <begin position="1"/>
        <end position="42"/>
    </location>
</feature>
<evidence type="ECO:0000256" key="1">
    <source>
        <dbReference type="SAM" id="MobiDB-lite"/>
    </source>
</evidence>
<protein>
    <submittedName>
        <fullName evidence="2">Uncharacterized protein</fullName>
    </submittedName>
</protein>
<accession>A0AAV0XEM9</accession>
<reference evidence="2 3" key="1">
    <citation type="submission" date="2023-01" db="EMBL/GenBank/DDBJ databases">
        <authorList>
            <person name="Whitehead M."/>
        </authorList>
    </citation>
    <scope>NUCLEOTIDE SEQUENCE [LARGE SCALE GENOMIC DNA]</scope>
</reference>
<proteinExistence type="predicted"/>
<feature type="compositionally biased region" description="Low complexity" evidence="1">
    <location>
        <begin position="87"/>
        <end position="97"/>
    </location>
</feature>
<feature type="region of interest" description="Disordered" evidence="1">
    <location>
        <begin position="75"/>
        <end position="97"/>
    </location>
</feature>